<keyword evidence="1" id="KW-0479">Metal-binding</keyword>
<dbReference type="GO" id="GO:0046872">
    <property type="term" value="F:metal ion binding"/>
    <property type="evidence" value="ECO:0007669"/>
    <property type="project" value="UniProtKB-KW"/>
</dbReference>
<dbReference type="SUPFAM" id="SSF46548">
    <property type="entry name" value="alpha-helical ferredoxin"/>
    <property type="match status" value="1"/>
</dbReference>
<organism evidence="5 6">
    <name type="scientific">Thermanaerosceptrum fracticalcis</name>
    <dbReference type="NCBI Taxonomy" id="1712410"/>
    <lineage>
        <taxon>Bacteria</taxon>
        <taxon>Bacillati</taxon>
        <taxon>Bacillota</taxon>
        <taxon>Clostridia</taxon>
        <taxon>Eubacteriales</taxon>
        <taxon>Peptococcaceae</taxon>
        <taxon>Thermanaerosceptrum</taxon>
    </lineage>
</organism>
<sequence length="331" mass="37151">MKTIVKSRLAELLQTMAQDFRVLVPVKSEAISQFVPWQEGLTVNLEGNTVLPPKDIFFPQTEKMYKFKVKGSSVDIEEFAEDVQKQVIFGIRSCDMQSIDCLDKVFLTKGYEDQFYKTKREKTLLVALSCTKPQDTCFCESMGLNPQEAPGADVQGYDLGDALGFVAKTPEGEELLAKYGSLFTEVNAVPQKVEGFNLKADVAGIPEKLAKMFDHPIWGEVSQKCLGCGACAYLCPTCHCFDISGTVKGDQGYKFRCWDCCMFSEYTRMAGGHNPRPSKKERVRNRFLHKLYYFKDRYGQLLCTGCGRCIAKCPVGMDITAIIEKIKEAEV</sequence>
<accession>A0A7G6DZS7</accession>
<dbReference type="RefSeq" id="WP_034421695.1">
    <property type="nucleotide sequence ID" value="NZ_CP045798.1"/>
</dbReference>
<evidence type="ECO:0000256" key="3">
    <source>
        <dbReference type="ARBA" id="ARBA00023014"/>
    </source>
</evidence>
<name>A0A7G6DZS7_THEFR</name>
<evidence type="ECO:0000259" key="4">
    <source>
        <dbReference type="PROSITE" id="PS51379"/>
    </source>
</evidence>
<evidence type="ECO:0000256" key="1">
    <source>
        <dbReference type="ARBA" id="ARBA00022723"/>
    </source>
</evidence>
<keyword evidence="2" id="KW-0408">Iron</keyword>
<evidence type="ECO:0000313" key="6">
    <source>
        <dbReference type="Proteomes" id="UP000515847"/>
    </source>
</evidence>
<dbReference type="InterPro" id="IPR017896">
    <property type="entry name" value="4Fe4S_Fe-S-bd"/>
</dbReference>
<dbReference type="KEGG" id="tfr:BR63_02790"/>
<evidence type="ECO:0000313" key="5">
    <source>
        <dbReference type="EMBL" id="QNB45331.1"/>
    </source>
</evidence>
<feature type="domain" description="4Fe-4S ferredoxin-type" evidence="4">
    <location>
        <begin position="294"/>
        <end position="325"/>
    </location>
</feature>
<keyword evidence="6" id="KW-1185">Reference proteome</keyword>
<dbReference type="GO" id="GO:0051536">
    <property type="term" value="F:iron-sulfur cluster binding"/>
    <property type="evidence" value="ECO:0007669"/>
    <property type="project" value="UniProtKB-KW"/>
</dbReference>
<dbReference type="PROSITE" id="PS51379">
    <property type="entry name" value="4FE4S_FER_2"/>
    <property type="match status" value="2"/>
</dbReference>
<reference evidence="5 6" key="1">
    <citation type="journal article" date="2019" name="Front. Microbiol.">
        <title>Thermoanaerosceptrum fracticalcis gen. nov. sp. nov., a Novel Fumarate-Fermenting Microorganism From a Deep Fractured Carbonate Aquifer of the US Great Basin.</title>
        <authorList>
            <person name="Hamilton-Brehm S.D."/>
            <person name="Stewart L.E."/>
            <person name="Zavarin M."/>
            <person name="Caldwell M."/>
            <person name="Lawson P.A."/>
            <person name="Onstott T.C."/>
            <person name="Grzymski J."/>
            <person name="Neveux I."/>
            <person name="Lollar B.S."/>
            <person name="Russell C.E."/>
            <person name="Moser D.P."/>
        </authorList>
    </citation>
    <scope>NUCLEOTIDE SEQUENCE [LARGE SCALE GENOMIC DNA]</scope>
    <source>
        <strain evidence="5 6">DRI-13</strain>
    </source>
</reference>
<dbReference type="InterPro" id="IPR017900">
    <property type="entry name" value="4Fe4S_Fe_S_CS"/>
</dbReference>
<dbReference type="AlphaFoldDB" id="A0A7G6DZS7"/>
<dbReference type="Pfam" id="PF17179">
    <property type="entry name" value="Fer4_22"/>
    <property type="match status" value="1"/>
</dbReference>
<gene>
    <name evidence="5" type="ORF">BR63_02790</name>
</gene>
<feature type="domain" description="4Fe-4S ferredoxin-type" evidence="4">
    <location>
        <begin position="214"/>
        <end position="246"/>
    </location>
</feature>
<proteinExistence type="predicted"/>
<protein>
    <submittedName>
        <fullName evidence="5">4Fe-4S ferredoxin</fullName>
    </submittedName>
</protein>
<keyword evidence="3" id="KW-0411">Iron-sulfur</keyword>
<dbReference type="EMBL" id="CP045798">
    <property type="protein sequence ID" value="QNB45331.1"/>
    <property type="molecule type" value="Genomic_DNA"/>
</dbReference>
<dbReference type="Proteomes" id="UP000515847">
    <property type="component" value="Chromosome"/>
</dbReference>
<dbReference type="PANTHER" id="PTHR40447:SF1">
    <property type="entry name" value="ANAEROBIC SULFITE REDUCTASE SUBUNIT A"/>
    <property type="match status" value="1"/>
</dbReference>
<dbReference type="PANTHER" id="PTHR40447">
    <property type="entry name" value="ANAEROBIC SULFITE REDUCTASE SUBUNIT A"/>
    <property type="match status" value="1"/>
</dbReference>
<evidence type="ECO:0000256" key="2">
    <source>
        <dbReference type="ARBA" id="ARBA00023004"/>
    </source>
</evidence>
<dbReference type="OrthoDB" id="9796486at2"/>
<dbReference type="PROSITE" id="PS00198">
    <property type="entry name" value="4FE4S_FER_1"/>
    <property type="match status" value="2"/>
</dbReference>